<protein>
    <submittedName>
        <fullName evidence="1">Uncharacterized protein</fullName>
    </submittedName>
</protein>
<evidence type="ECO:0000313" key="2">
    <source>
        <dbReference type="Proteomes" id="UP001341840"/>
    </source>
</evidence>
<reference evidence="1 2" key="1">
    <citation type="journal article" date="2023" name="Plants (Basel)">
        <title>Bridging the Gap: Combining Genomics and Transcriptomics Approaches to Understand Stylosanthes scabra, an Orphan Legume from the Brazilian Caatinga.</title>
        <authorList>
            <person name="Ferreira-Neto J.R.C."/>
            <person name="da Silva M.D."/>
            <person name="Binneck E."/>
            <person name="de Melo N.F."/>
            <person name="da Silva R.H."/>
            <person name="de Melo A.L.T.M."/>
            <person name="Pandolfi V."/>
            <person name="Bustamante F.O."/>
            <person name="Brasileiro-Vidal A.C."/>
            <person name="Benko-Iseppon A.M."/>
        </authorList>
    </citation>
    <scope>NUCLEOTIDE SEQUENCE [LARGE SCALE GENOMIC DNA]</scope>
    <source>
        <tissue evidence="1">Leaves</tissue>
    </source>
</reference>
<sequence>MASRYVHQDLLSGHHCFSFFHRLSCDRSFPSLSIEELSQGGFHLLHSLVVRWVDYLFRGNLNPTVIVAFAICGQKSNSSLFVVLG</sequence>
<dbReference type="EMBL" id="JASCZI010181270">
    <property type="protein sequence ID" value="MED6180565.1"/>
    <property type="molecule type" value="Genomic_DNA"/>
</dbReference>
<evidence type="ECO:0000313" key="1">
    <source>
        <dbReference type="EMBL" id="MED6180565.1"/>
    </source>
</evidence>
<name>A0ABU6W5W4_9FABA</name>
<dbReference type="Proteomes" id="UP001341840">
    <property type="component" value="Unassembled WGS sequence"/>
</dbReference>
<accession>A0ABU6W5W4</accession>
<gene>
    <name evidence="1" type="ORF">PIB30_011327</name>
</gene>
<comment type="caution">
    <text evidence="1">The sequence shown here is derived from an EMBL/GenBank/DDBJ whole genome shotgun (WGS) entry which is preliminary data.</text>
</comment>
<organism evidence="1 2">
    <name type="scientific">Stylosanthes scabra</name>
    <dbReference type="NCBI Taxonomy" id="79078"/>
    <lineage>
        <taxon>Eukaryota</taxon>
        <taxon>Viridiplantae</taxon>
        <taxon>Streptophyta</taxon>
        <taxon>Embryophyta</taxon>
        <taxon>Tracheophyta</taxon>
        <taxon>Spermatophyta</taxon>
        <taxon>Magnoliopsida</taxon>
        <taxon>eudicotyledons</taxon>
        <taxon>Gunneridae</taxon>
        <taxon>Pentapetalae</taxon>
        <taxon>rosids</taxon>
        <taxon>fabids</taxon>
        <taxon>Fabales</taxon>
        <taxon>Fabaceae</taxon>
        <taxon>Papilionoideae</taxon>
        <taxon>50 kb inversion clade</taxon>
        <taxon>dalbergioids sensu lato</taxon>
        <taxon>Dalbergieae</taxon>
        <taxon>Pterocarpus clade</taxon>
        <taxon>Stylosanthes</taxon>
    </lineage>
</organism>
<proteinExistence type="predicted"/>
<keyword evidence="2" id="KW-1185">Reference proteome</keyword>